<dbReference type="InterPro" id="IPR001245">
    <property type="entry name" value="Ser-Thr/Tyr_kinase_cat_dom"/>
</dbReference>
<name>A0A812QMD1_9DINO</name>
<dbReference type="SMART" id="SM00220">
    <property type="entry name" value="S_TKc"/>
    <property type="match status" value="1"/>
</dbReference>
<proteinExistence type="predicted"/>
<accession>A0A812QMD1</accession>
<dbReference type="Gene3D" id="1.10.510.10">
    <property type="entry name" value="Transferase(Phosphotransferase) domain 1"/>
    <property type="match status" value="1"/>
</dbReference>
<dbReference type="SUPFAM" id="SSF56112">
    <property type="entry name" value="Protein kinase-like (PK-like)"/>
    <property type="match status" value="1"/>
</dbReference>
<dbReference type="PROSITE" id="PS00107">
    <property type="entry name" value="PROTEIN_KINASE_ATP"/>
    <property type="match status" value="1"/>
</dbReference>
<protein>
    <recommendedName>
        <fullName evidence="5">Protein kinase domain-containing protein</fullName>
    </recommendedName>
</protein>
<evidence type="ECO:0000256" key="3">
    <source>
        <dbReference type="PROSITE-ProRule" id="PRU10141"/>
    </source>
</evidence>
<dbReference type="PANTHER" id="PTHR47989:SF62">
    <property type="entry name" value="OS05G0423500 PROTEIN"/>
    <property type="match status" value="1"/>
</dbReference>
<dbReference type="Gene3D" id="3.30.200.20">
    <property type="entry name" value="Phosphorylase Kinase, domain 1"/>
    <property type="match status" value="1"/>
</dbReference>
<dbReference type="GO" id="GO:0005524">
    <property type="term" value="F:ATP binding"/>
    <property type="evidence" value="ECO:0007669"/>
    <property type="project" value="UniProtKB-UniRule"/>
</dbReference>
<comment type="caution">
    <text evidence="6">The sequence shown here is derived from an EMBL/GenBank/DDBJ whole genome shotgun (WGS) entry which is preliminary data.</text>
</comment>
<evidence type="ECO:0000313" key="6">
    <source>
        <dbReference type="EMBL" id="CAE7394372.1"/>
    </source>
</evidence>
<dbReference type="EMBL" id="CAJNDS010002255">
    <property type="protein sequence ID" value="CAE7394372.1"/>
    <property type="molecule type" value="Genomic_DNA"/>
</dbReference>
<keyword evidence="2 3" id="KW-0067">ATP-binding</keyword>
<feature type="domain" description="Protein kinase" evidence="5">
    <location>
        <begin position="50"/>
        <end position="340"/>
    </location>
</feature>
<evidence type="ECO:0000256" key="4">
    <source>
        <dbReference type="SAM" id="MobiDB-lite"/>
    </source>
</evidence>
<dbReference type="Pfam" id="PF07714">
    <property type="entry name" value="PK_Tyr_Ser-Thr"/>
    <property type="match status" value="1"/>
</dbReference>
<reference evidence="6" key="1">
    <citation type="submission" date="2021-02" db="EMBL/GenBank/DDBJ databases">
        <authorList>
            <person name="Dougan E. K."/>
            <person name="Rhodes N."/>
            <person name="Thang M."/>
            <person name="Chan C."/>
        </authorList>
    </citation>
    <scope>NUCLEOTIDE SEQUENCE</scope>
</reference>
<feature type="region of interest" description="Disordered" evidence="4">
    <location>
        <begin position="347"/>
        <end position="381"/>
    </location>
</feature>
<dbReference type="PANTHER" id="PTHR47989">
    <property type="entry name" value="OS01G0750732 PROTEIN"/>
    <property type="match status" value="1"/>
</dbReference>
<evidence type="ECO:0000259" key="5">
    <source>
        <dbReference type="PROSITE" id="PS50011"/>
    </source>
</evidence>
<evidence type="ECO:0000256" key="1">
    <source>
        <dbReference type="ARBA" id="ARBA00022741"/>
    </source>
</evidence>
<dbReference type="GO" id="GO:0004672">
    <property type="term" value="F:protein kinase activity"/>
    <property type="evidence" value="ECO:0007669"/>
    <property type="project" value="InterPro"/>
</dbReference>
<sequence length="575" mass="62565">MAPGAPILAPRVGMVMVPESHRPTIRVSDMLSGISLRYDYEELKVATRDWSKSRQLGSGSYGAVFKGEMEDGTEVAIKMIDLGALGAAGQTEDMAGFEEEVKNLSKFRHPNLVTLIGWGKHEQFRYLVYELMTGGDVYDRLLKSRKRDHPVPFLWCDRVSALLDAASGLSHMHNSKPKAFHRDIKAANILLDRHGTAKMADFGLSCTSSGKGQRGHQVKVKTISGTPGYACPIYARTGTVTEFSEVYSFGMVILEVLTSIPPATADPSKPGGIAYPIEAQLLPGSAGAVERCVQAADRTAAWPKGLPEDLASLGIRCVNASDEESRPRFVEVVRSLRLLLEKYPRPQAGTSPCHGSGYLENVSSQEMSQGSGPSPSRPAPFSLELVAADGLQVESLPQQRRHLHLMASGEAGGRLTAPVGRQYQQDLFESWLQNPELCSCISRLSFEVSWAPGPSDMQITAKGNNPITLNGHILARGDSMALDLGSEVGFPYSQTGELALFLRLRFRRAAAVEYLNAAVAPTAVLDFGEERLGSCPWVLRCSFVEGLGGEAALQPRSDPKKDPRCGELTSFFWWL</sequence>
<feature type="binding site" evidence="3">
    <location>
        <position position="78"/>
    </location>
    <ligand>
        <name>ATP</name>
        <dbReference type="ChEBI" id="CHEBI:30616"/>
    </ligand>
</feature>
<dbReference type="PROSITE" id="PS50011">
    <property type="entry name" value="PROTEIN_KINASE_DOM"/>
    <property type="match status" value="1"/>
</dbReference>
<dbReference type="InterPro" id="IPR011009">
    <property type="entry name" value="Kinase-like_dom_sf"/>
</dbReference>
<dbReference type="InterPro" id="IPR017441">
    <property type="entry name" value="Protein_kinase_ATP_BS"/>
</dbReference>
<dbReference type="InterPro" id="IPR000719">
    <property type="entry name" value="Prot_kinase_dom"/>
</dbReference>
<keyword evidence="7" id="KW-1185">Reference proteome</keyword>
<dbReference type="OrthoDB" id="422327at2759"/>
<feature type="compositionally biased region" description="Polar residues" evidence="4">
    <location>
        <begin position="361"/>
        <end position="374"/>
    </location>
</feature>
<dbReference type="Proteomes" id="UP000604046">
    <property type="component" value="Unassembled WGS sequence"/>
</dbReference>
<dbReference type="AlphaFoldDB" id="A0A812QMD1"/>
<organism evidence="6 7">
    <name type="scientific">Symbiodinium natans</name>
    <dbReference type="NCBI Taxonomy" id="878477"/>
    <lineage>
        <taxon>Eukaryota</taxon>
        <taxon>Sar</taxon>
        <taxon>Alveolata</taxon>
        <taxon>Dinophyceae</taxon>
        <taxon>Suessiales</taxon>
        <taxon>Symbiodiniaceae</taxon>
        <taxon>Symbiodinium</taxon>
    </lineage>
</organism>
<keyword evidence="1 3" id="KW-0547">Nucleotide-binding</keyword>
<evidence type="ECO:0000256" key="2">
    <source>
        <dbReference type="ARBA" id="ARBA00022840"/>
    </source>
</evidence>
<gene>
    <name evidence="6" type="ORF">SNAT2548_LOCUS21486</name>
</gene>
<evidence type="ECO:0000313" key="7">
    <source>
        <dbReference type="Proteomes" id="UP000604046"/>
    </source>
</evidence>